<accession>A0ABN8QZX0</accession>
<protein>
    <submittedName>
        <fullName evidence="1">Uncharacterized protein</fullName>
    </submittedName>
</protein>
<keyword evidence="2" id="KW-1185">Reference proteome</keyword>
<organism evidence="1 2">
    <name type="scientific">Porites lobata</name>
    <dbReference type="NCBI Taxonomy" id="104759"/>
    <lineage>
        <taxon>Eukaryota</taxon>
        <taxon>Metazoa</taxon>
        <taxon>Cnidaria</taxon>
        <taxon>Anthozoa</taxon>
        <taxon>Hexacorallia</taxon>
        <taxon>Scleractinia</taxon>
        <taxon>Fungiina</taxon>
        <taxon>Poritidae</taxon>
        <taxon>Porites</taxon>
    </lineage>
</organism>
<dbReference type="PANTHER" id="PTHR34415:SF1">
    <property type="entry name" value="INTEGRASE CATALYTIC DOMAIN-CONTAINING PROTEIN"/>
    <property type="match status" value="1"/>
</dbReference>
<evidence type="ECO:0000313" key="1">
    <source>
        <dbReference type="EMBL" id="CAH3172629.1"/>
    </source>
</evidence>
<sequence>MENEKAFEKVKKILKDGCGCALGAKGSPCSGQFTETVVLFNLNNCLELSNDELDLVVLASIQAFTHRESTGIKRSRSPRCTFYFQPLPICKEMFLHLYGLSDSRFRRLKEHYQTYGICPRIHGNTKRLPENTLSQATVEGVRTFLTNYVEENAISLPGRIPGFKSDDIKVLSSSESKIGVWRVYEAACVASDVRAVSYRKFLQLWDQFHPNVVISKPATYLCFTCQQNTNKLQRAANLSDRENGLNKAQLVGTHDGRVIVPVYDWSSFLGQYFKKLPNIKKFHHFRFSNENPGKVFYKEFVSSPEQSFMLLKNNAILPPPSILPDIVNPDGLTEERRNYLFREIRQFCKPGTEDIVAPAP</sequence>
<proteinExistence type="predicted"/>
<comment type="caution">
    <text evidence="1">The sequence shown here is derived from an EMBL/GenBank/DDBJ whole genome shotgun (WGS) entry which is preliminary data.</text>
</comment>
<gene>
    <name evidence="1" type="ORF">PLOB_00013154</name>
</gene>
<reference evidence="1 2" key="1">
    <citation type="submission" date="2022-05" db="EMBL/GenBank/DDBJ databases">
        <authorList>
            <consortium name="Genoscope - CEA"/>
            <person name="William W."/>
        </authorList>
    </citation>
    <scope>NUCLEOTIDE SEQUENCE [LARGE SCALE GENOMIC DNA]</scope>
</reference>
<dbReference type="Proteomes" id="UP001159405">
    <property type="component" value="Unassembled WGS sequence"/>
</dbReference>
<dbReference type="EMBL" id="CALNXK010000175">
    <property type="protein sequence ID" value="CAH3172629.1"/>
    <property type="molecule type" value="Genomic_DNA"/>
</dbReference>
<name>A0ABN8QZX0_9CNID</name>
<dbReference type="PANTHER" id="PTHR34415">
    <property type="entry name" value="INTEGRASE CATALYTIC DOMAIN-CONTAINING PROTEIN"/>
    <property type="match status" value="1"/>
</dbReference>
<evidence type="ECO:0000313" key="2">
    <source>
        <dbReference type="Proteomes" id="UP001159405"/>
    </source>
</evidence>